<dbReference type="Pfam" id="PF03845">
    <property type="entry name" value="Spore_permease"/>
    <property type="match status" value="1"/>
</dbReference>
<evidence type="ECO:0000256" key="1">
    <source>
        <dbReference type="ARBA" id="ARBA00004141"/>
    </source>
</evidence>
<evidence type="ECO:0000256" key="6">
    <source>
        <dbReference type="ARBA" id="ARBA00022989"/>
    </source>
</evidence>
<keyword evidence="4" id="KW-0309">Germination</keyword>
<proteinExistence type="inferred from homology"/>
<feature type="transmembrane region" description="Helical" evidence="8">
    <location>
        <begin position="215"/>
        <end position="236"/>
    </location>
</feature>
<feature type="transmembrane region" description="Helical" evidence="8">
    <location>
        <begin position="332"/>
        <end position="351"/>
    </location>
</feature>
<reference evidence="9 10" key="1">
    <citation type="submission" date="2023-07" db="EMBL/GenBank/DDBJ databases">
        <title>Sorghum-associated microbial communities from plants grown in Nebraska, USA.</title>
        <authorList>
            <person name="Schachtman D."/>
        </authorList>
    </citation>
    <scope>NUCLEOTIDE SEQUENCE [LARGE SCALE GENOMIC DNA]</scope>
    <source>
        <strain evidence="9 10">CC482</strain>
    </source>
</reference>
<feature type="transmembrane region" description="Helical" evidence="8">
    <location>
        <begin position="268"/>
        <end position="290"/>
    </location>
</feature>
<feature type="transmembrane region" description="Helical" evidence="8">
    <location>
        <begin position="81"/>
        <end position="105"/>
    </location>
</feature>
<comment type="similarity">
    <text evidence="2">Belongs to the amino acid-polyamine-organocation (APC) superfamily. Spore germination protein (SGP) (TC 2.A.3.9) family.</text>
</comment>
<evidence type="ECO:0000313" key="10">
    <source>
        <dbReference type="Proteomes" id="UP001229346"/>
    </source>
</evidence>
<dbReference type="NCBIfam" id="TIGR00912">
    <property type="entry name" value="2A0309"/>
    <property type="match status" value="1"/>
</dbReference>
<keyword evidence="7 8" id="KW-0472">Membrane</keyword>
<name>A0ABT9TUE2_PAEHA</name>
<evidence type="ECO:0000256" key="8">
    <source>
        <dbReference type="SAM" id="Phobius"/>
    </source>
</evidence>
<evidence type="ECO:0000313" key="9">
    <source>
        <dbReference type="EMBL" id="MDQ0110975.1"/>
    </source>
</evidence>
<sequence>MTTKTFGVWPAIFIFCLSVGLANHVLIIPFLLNAAKRDAWMCVLIALIASLPWIAFPLYGLLKKMNKEPIDDWLKRRMPALLANALIGFFLLLLVITCYETLIITASWTATTYLPRTPPMVVCGVLLVLGIYAASSNLRTIAYVSCVLLPLVVLLGDFVMSANMPHKDYHYMLPILENGFSPVLKGAFYSFTATCELFALLFIQHHIKGNLRRWHLVVLALGLALLTFGPLTAALSEFGPVEAAKMRFPAFAQWRIVSVGRYFEHVDFFAIFQWLSGALIRISLTLYIFVEFGPFRRLKHKWIAPVVTGSIFMVAAHFSLKDMLEFNVVLQNYFLFAGVGIALVVLLLWFMSFLKPRGNRREPAAKEERLG</sequence>
<dbReference type="InterPro" id="IPR004761">
    <property type="entry name" value="Spore_GerAB"/>
</dbReference>
<keyword evidence="6 8" id="KW-1133">Transmembrane helix</keyword>
<dbReference type="RefSeq" id="WP_307200506.1">
    <property type="nucleotide sequence ID" value="NZ_JAUSSU010000001.1"/>
</dbReference>
<dbReference type="PANTHER" id="PTHR34975">
    <property type="entry name" value="SPORE GERMINATION PROTEIN A2"/>
    <property type="match status" value="1"/>
</dbReference>
<keyword evidence="3" id="KW-0813">Transport</keyword>
<evidence type="ECO:0000256" key="5">
    <source>
        <dbReference type="ARBA" id="ARBA00022692"/>
    </source>
</evidence>
<organism evidence="9 10">
    <name type="scientific">Paenibacillus harenae</name>
    <dbReference type="NCBI Taxonomy" id="306543"/>
    <lineage>
        <taxon>Bacteria</taxon>
        <taxon>Bacillati</taxon>
        <taxon>Bacillota</taxon>
        <taxon>Bacilli</taxon>
        <taxon>Bacillales</taxon>
        <taxon>Paenibacillaceae</taxon>
        <taxon>Paenibacillus</taxon>
    </lineage>
</organism>
<feature type="transmembrane region" description="Helical" evidence="8">
    <location>
        <begin position="182"/>
        <end position="203"/>
    </location>
</feature>
<feature type="transmembrane region" description="Helical" evidence="8">
    <location>
        <begin position="302"/>
        <end position="320"/>
    </location>
</feature>
<evidence type="ECO:0000256" key="7">
    <source>
        <dbReference type="ARBA" id="ARBA00023136"/>
    </source>
</evidence>
<dbReference type="EMBL" id="JAUSSU010000001">
    <property type="protein sequence ID" value="MDQ0110975.1"/>
    <property type="molecule type" value="Genomic_DNA"/>
</dbReference>
<keyword evidence="10" id="KW-1185">Reference proteome</keyword>
<dbReference type="PANTHER" id="PTHR34975:SF2">
    <property type="entry name" value="SPORE GERMINATION PROTEIN A2"/>
    <property type="match status" value="1"/>
</dbReference>
<feature type="transmembrane region" description="Helical" evidence="8">
    <location>
        <begin position="12"/>
        <end position="32"/>
    </location>
</feature>
<keyword evidence="5 8" id="KW-0812">Transmembrane</keyword>
<comment type="caution">
    <text evidence="9">The sequence shown here is derived from an EMBL/GenBank/DDBJ whole genome shotgun (WGS) entry which is preliminary data.</text>
</comment>
<evidence type="ECO:0000256" key="3">
    <source>
        <dbReference type="ARBA" id="ARBA00022448"/>
    </source>
</evidence>
<feature type="transmembrane region" description="Helical" evidence="8">
    <location>
        <begin position="117"/>
        <end position="134"/>
    </location>
</feature>
<comment type="subcellular location">
    <subcellularLocation>
        <location evidence="1">Membrane</location>
        <topology evidence="1">Multi-pass membrane protein</topology>
    </subcellularLocation>
</comment>
<accession>A0ABT9TUE2</accession>
<feature type="transmembrane region" description="Helical" evidence="8">
    <location>
        <begin position="141"/>
        <end position="162"/>
    </location>
</feature>
<feature type="transmembrane region" description="Helical" evidence="8">
    <location>
        <begin position="38"/>
        <end position="61"/>
    </location>
</feature>
<protein>
    <submittedName>
        <fullName evidence="9">Spore germination protein (Amino acid permease)</fullName>
    </submittedName>
</protein>
<evidence type="ECO:0000256" key="4">
    <source>
        <dbReference type="ARBA" id="ARBA00022544"/>
    </source>
</evidence>
<dbReference type="Proteomes" id="UP001229346">
    <property type="component" value="Unassembled WGS sequence"/>
</dbReference>
<evidence type="ECO:0000256" key="2">
    <source>
        <dbReference type="ARBA" id="ARBA00007998"/>
    </source>
</evidence>
<gene>
    <name evidence="9" type="ORF">J2T15_000391</name>
</gene>